<gene>
    <name evidence="4" type="primary">ahctf1_2</name>
</gene>
<dbReference type="GO" id="GO:0005634">
    <property type="term" value="C:nucleus"/>
    <property type="evidence" value="ECO:0007669"/>
    <property type="project" value="UniProtKB-SubCell"/>
</dbReference>
<dbReference type="EMBL" id="GFXV01002737">
    <property type="protein sequence ID" value="MBW14542.1"/>
    <property type="molecule type" value="Transcribed_RNA"/>
</dbReference>
<dbReference type="PANTHER" id="PTHR21583:SF8">
    <property type="entry name" value="PROTEIN ELYS"/>
    <property type="match status" value="1"/>
</dbReference>
<feature type="domain" description="ELYS-like" evidence="3">
    <location>
        <begin position="35"/>
        <end position="240"/>
    </location>
</feature>
<dbReference type="AlphaFoldDB" id="A0A2H8TLJ2"/>
<evidence type="ECO:0000313" key="4">
    <source>
        <dbReference type="EMBL" id="MBW14542.1"/>
    </source>
</evidence>
<dbReference type="PANTHER" id="PTHR21583">
    <property type="entry name" value="ELYS PROTEIN"/>
    <property type="match status" value="1"/>
</dbReference>
<sequence>MFSRMDFGDLQLYLIDVVITNETNGYKSIELCQHECVKETKSLYPPSNVQSLLMVYLNTELLNTVKDFIIAYFLIDACYLQNLNETTTNLLRNVSYKNERLYKLCNASWFLDHDMFEDAMLIFASYNEWLIDDESWNWFHWSVMKLLVFKEQYYWAQYYLNLFKIKLISLDDHKFYVNLLIRNRNCFDALCYMHSRDMNEKNILFENIFEQCRNTNQLQRILNYPLDENEKVLFVSCLQKFDDTKSIHLKFLLQEQRYSEALEIHKSIAKTKNVCITTGLMNTFTNIPPINRRELNKKIYSDEETTKFWFMMGTNLINFKNTTPIRKNNKSFQINLIIPDVKYKDENIDKLEESDVILGEATDEMNLGELNITLRSEEHLQKLDYVTLDETTDKNNSVKPVILNENEKKLDEHNFAILNKAADENNSLGSLILHESGKKLYEPDFVIVNEATDKNNSDKSDIAHDCEYKENLEEPNVIFSDGSEQSRGKLVSLIKNRKIENDNRVDLHNVKYLRDWLFNTLENPTPYFNSLTEEHHSNDNNQMWDGENENTLGNVIDDDKTSFIIKEDCCVTKALEENTAENSNIPFYFEEDIENCKDDLCDDPNKDYHDDEYTLFNNIFL</sequence>
<evidence type="ECO:0000256" key="2">
    <source>
        <dbReference type="ARBA" id="ARBA00023242"/>
    </source>
</evidence>
<dbReference type="InterPro" id="IPR025151">
    <property type="entry name" value="ELYS_dom"/>
</dbReference>
<dbReference type="InterPro" id="IPR052620">
    <property type="entry name" value="ELYS/MEL-28_NucAsmblyFactor"/>
</dbReference>
<dbReference type="Pfam" id="PF13934">
    <property type="entry name" value="ELYS"/>
    <property type="match status" value="1"/>
</dbReference>
<accession>A0A2H8TLJ2</accession>
<organism evidence="4">
    <name type="scientific">Melanaphis sacchari</name>
    <dbReference type="NCBI Taxonomy" id="742174"/>
    <lineage>
        <taxon>Eukaryota</taxon>
        <taxon>Metazoa</taxon>
        <taxon>Ecdysozoa</taxon>
        <taxon>Arthropoda</taxon>
        <taxon>Hexapoda</taxon>
        <taxon>Insecta</taxon>
        <taxon>Pterygota</taxon>
        <taxon>Neoptera</taxon>
        <taxon>Paraneoptera</taxon>
        <taxon>Hemiptera</taxon>
        <taxon>Sternorrhyncha</taxon>
        <taxon>Aphidomorpha</taxon>
        <taxon>Aphidoidea</taxon>
        <taxon>Aphididae</taxon>
        <taxon>Aphidini</taxon>
        <taxon>Melanaphis</taxon>
    </lineage>
</organism>
<name>A0A2H8TLJ2_9HEMI</name>
<dbReference type="OrthoDB" id="6513151at2759"/>
<reference evidence="4" key="1">
    <citation type="submission" date="2017-10" db="EMBL/GenBank/DDBJ databases">
        <title>Transcriptome Assembly of Sugarcane Aphid Adults.</title>
        <authorList>
            <person name="Scully E.D."/>
            <person name="Palmer N.A."/>
            <person name="Geib S.M."/>
            <person name="Sarath G."/>
            <person name="Sattler S.E."/>
        </authorList>
    </citation>
    <scope>NUCLEOTIDE SEQUENCE</scope>
    <source>
        <tissue evidence="4">Whole body</tissue>
    </source>
</reference>
<evidence type="ECO:0000256" key="1">
    <source>
        <dbReference type="ARBA" id="ARBA00004123"/>
    </source>
</evidence>
<protein>
    <submittedName>
        <fullName evidence="4">Protein ELYS</fullName>
    </submittedName>
</protein>
<keyword evidence="2" id="KW-0539">Nucleus</keyword>
<proteinExistence type="predicted"/>
<evidence type="ECO:0000259" key="3">
    <source>
        <dbReference type="Pfam" id="PF13934"/>
    </source>
</evidence>
<comment type="subcellular location">
    <subcellularLocation>
        <location evidence="1">Nucleus</location>
    </subcellularLocation>
</comment>